<feature type="transmembrane region" description="Helical" evidence="1">
    <location>
        <begin position="137"/>
        <end position="157"/>
    </location>
</feature>
<sequence>MVAAKLRTFNCTPNKTLLALPSVAGTLTRGLAHFVRILAHVLAPQSLALCFPMEFLKSFFDLWSKLLRKRIRRLYVIASILLVMNGTYCVVLGLFEYFKSGVVTETLGMGLAFLYQAAALLPVWYMTDPKKASFIHFLSAFAFLLLFISGIPVHMVLRGQT</sequence>
<keyword evidence="3" id="KW-1185">Reference proteome</keyword>
<evidence type="ECO:0000313" key="2">
    <source>
        <dbReference type="EMBL" id="PRO69229.1"/>
    </source>
</evidence>
<dbReference type="EMBL" id="PVNO01000025">
    <property type="protein sequence ID" value="PRO69229.1"/>
    <property type="molecule type" value="Genomic_DNA"/>
</dbReference>
<organism evidence="2 3">
    <name type="scientific">Alteromonas gracilis</name>
    <dbReference type="NCBI Taxonomy" id="1479524"/>
    <lineage>
        <taxon>Bacteria</taxon>
        <taxon>Pseudomonadati</taxon>
        <taxon>Pseudomonadota</taxon>
        <taxon>Gammaproteobacteria</taxon>
        <taxon>Alteromonadales</taxon>
        <taxon>Alteromonadaceae</taxon>
        <taxon>Alteromonas/Salinimonas group</taxon>
        <taxon>Alteromonas</taxon>
    </lineage>
</organism>
<keyword evidence="1" id="KW-0472">Membrane</keyword>
<feature type="transmembrane region" description="Helical" evidence="1">
    <location>
        <begin position="107"/>
        <end position="125"/>
    </location>
</feature>
<evidence type="ECO:0000313" key="3">
    <source>
        <dbReference type="Proteomes" id="UP000239539"/>
    </source>
</evidence>
<comment type="caution">
    <text evidence="2">The sequence shown here is derived from an EMBL/GenBank/DDBJ whole genome shotgun (WGS) entry which is preliminary data.</text>
</comment>
<name>A0ABX5CNU0_9ALTE</name>
<keyword evidence="1" id="KW-1133">Transmembrane helix</keyword>
<feature type="transmembrane region" description="Helical" evidence="1">
    <location>
        <begin position="74"/>
        <end position="95"/>
    </location>
</feature>
<proteinExistence type="predicted"/>
<accession>A0ABX5CNU0</accession>
<evidence type="ECO:0000256" key="1">
    <source>
        <dbReference type="SAM" id="Phobius"/>
    </source>
</evidence>
<protein>
    <submittedName>
        <fullName evidence="2">Uncharacterized protein</fullName>
    </submittedName>
</protein>
<dbReference type="Proteomes" id="UP000239539">
    <property type="component" value="Unassembled WGS sequence"/>
</dbReference>
<gene>
    <name evidence="2" type="ORF">C6Y39_11875</name>
</gene>
<keyword evidence="1" id="KW-0812">Transmembrane</keyword>
<reference evidence="3" key="1">
    <citation type="journal article" date="2020" name="Int. J. Syst. Evol. Microbiol.">
        <title>Alteromonas alba sp. nov., a marine bacterium isolated from the seawater of the West Pacific Ocean.</title>
        <authorList>
            <person name="Sun C."/>
            <person name="Wu Y.-H."/>
            <person name="Xamxidin M."/>
            <person name="Cheng H."/>
            <person name="Xu X.-W."/>
        </authorList>
    </citation>
    <scope>NUCLEOTIDE SEQUENCE [LARGE SCALE GENOMIC DNA]</scope>
    <source>
        <strain evidence="3">9a2</strain>
    </source>
</reference>